<comment type="caution">
    <text evidence="1">The sequence shown here is derived from an EMBL/GenBank/DDBJ whole genome shotgun (WGS) entry which is preliminary data.</text>
</comment>
<gene>
    <name evidence="1" type="ORF">NEMBOFW57_006277</name>
</gene>
<dbReference type="PANTHER" id="PTHR42080:SF3">
    <property type="entry name" value="SRR1-LIKE DOMAIN-CONTAINING PROTEIN"/>
    <property type="match status" value="1"/>
</dbReference>
<dbReference type="PANTHER" id="PTHR42080">
    <property type="entry name" value="SRR1 DOMAIN-CONTAINING PROTEIN"/>
    <property type="match status" value="1"/>
</dbReference>
<evidence type="ECO:0000313" key="2">
    <source>
        <dbReference type="Proteomes" id="UP001197093"/>
    </source>
</evidence>
<proteinExistence type="predicted"/>
<evidence type="ECO:0008006" key="3">
    <source>
        <dbReference type="Google" id="ProtNLM"/>
    </source>
</evidence>
<name>A0AAD4EYW3_9PEZI</name>
<protein>
    <recommendedName>
        <fullName evidence="3">SRR1-like domain-containing protein</fullName>
    </recommendedName>
</protein>
<organism evidence="1 2">
    <name type="scientific">Staphylotrichum longicolle</name>
    <dbReference type="NCBI Taxonomy" id="669026"/>
    <lineage>
        <taxon>Eukaryota</taxon>
        <taxon>Fungi</taxon>
        <taxon>Dikarya</taxon>
        <taxon>Ascomycota</taxon>
        <taxon>Pezizomycotina</taxon>
        <taxon>Sordariomycetes</taxon>
        <taxon>Sordariomycetidae</taxon>
        <taxon>Sordariales</taxon>
        <taxon>Chaetomiaceae</taxon>
        <taxon>Staphylotrichum</taxon>
    </lineage>
</organism>
<reference evidence="1" key="1">
    <citation type="submission" date="2023-02" db="EMBL/GenBank/DDBJ databases">
        <authorList>
            <person name="Palmer J.M."/>
        </authorList>
    </citation>
    <scope>NUCLEOTIDE SEQUENCE</scope>
    <source>
        <strain evidence="1">FW57</strain>
    </source>
</reference>
<dbReference type="AlphaFoldDB" id="A0AAD4EYW3"/>
<evidence type="ECO:0000313" key="1">
    <source>
        <dbReference type="EMBL" id="KAG7289900.1"/>
    </source>
</evidence>
<accession>A0AAD4EYW3</accession>
<dbReference type="Proteomes" id="UP001197093">
    <property type="component" value="Unassembled WGS sequence"/>
</dbReference>
<dbReference type="EMBL" id="JAHCVI010000002">
    <property type="protein sequence ID" value="KAG7289900.1"/>
    <property type="molecule type" value="Genomic_DNA"/>
</dbReference>
<keyword evidence="2" id="KW-1185">Reference proteome</keyword>
<sequence length="461" mass="52218">MEAHNPERRTDDNLDDEERALLGGAYYRLVIDEGPGGPDYDENFEEIRHELAIVRRLEWTESQASITQDETIAILDQAERSEAPWFCRETLEHAAAVFRDWQENPYDRSIPLILKDHAERRFIAKNSTADHSYDPVTGSDFGEQGVTRKPSLCYRPIQHIRNSLPTLPLPLHNNANRHRTDDDDWSLLPTTLLHILRDDRPHPYTRFNVHERLRQHILYTTHPDLLGDYLAELSALLSGLALPPETRKVVVFGMGRNMAEGDVVARAVAKGMEMFQNGVVGVVRDVLWARRMFAGGQVGGGGGGGCGADGGEEEAREEEEQFMDIPCFVQNDAYREVDAQFHPVRGIKLLDDPLGFLEVDETTVVVALATYLPVRQIVTDIARPAVLLVTKVGETMPWYYESVPREVNDPISPRAWRVLTEEYVEVDFPPRPDGEPPIQAIYIRKRRVGGPVAQEQQQVME</sequence>